<dbReference type="Gene3D" id="3.40.50.1820">
    <property type="entry name" value="alpha/beta hydrolase"/>
    <property type="match status" value="1"/>
</dbReference>
<dbReference type="InterPro" id="IPR029058">
    <property type="entry name" value="AB_hydrolase_fold"/>
</dbReference>
<dbReference type="Proteomes" id="UP000823844">
    <property type="component" value="Unassembled WGS sequence"/>
</dbReference>
<dbReference type="GO" id="GO:0016787">
    <property type="term" value="F:hydrolase activity"/>
    <property type="evidence" value="ECO:0007669"/>
    <property type="project" value="UniProtKB-KW"/>
</dbReference>
<comment type="caution">
    <text evidence="3">The sequence shown here is derived from an EMBL/GenBank/DDBJ whole genome shotgun (WGS) entry which is preliminary data.</text>
</comment>
<dbReference type="SUPFAM" id="SSF53474">
    <property type="entry name" value="alpha/beta-Hydrolases"/>
    <property type="match status" value="1"/>
</dbReference>
<keyword evidence="1 3" id="KW-0378">Hydrolase</keyword>
<evidence type="ECO:0000259" key="2">
    <source>
        <dbReference type="Pfam" id="PF20434"/>
    </source>
</evidence>
<reference evidence="3" key="2">
    <citation type="submission" date="2021-04" db="EMBL/GenBank/DDBJ databases">
        <authorList>
            <person name="Gilroy R."/>
        </authorList>
    </citation>
    <scope>NUCLEOTIDE SEQUENCE</scope>
    <source>
        <strain evidence="3">F6-686</strain>
    </source>
</reference>
<evidence type="ECO:0000256" key="1">
    <source>
        <dbReference type="ARBA" id="ARBA00022801"/>
    </source>
</evidence>
<dbReference type="InterPro" id="IPR049492">
    <property type="entry name" value="BD-FAE-like_dom"/>
</dbReference>
<proteinExistence type="predicted"/>
<protein>
    <submittedName>
        <fullName evidence="3">Alpha/beta hydrolase</fullName>
    </submittedName>
</protein>
<dbReference type="PANTHER" id="PTHR48081">
    <property type="entry name" value="AB HYDROLASE SUPERFAMILY PROTEIN C4A8.06C"/>
    <property type="match status" value="1"/>
</dbReference>
<dbReference type="Pfam" id="PF20434">
    <property type="entry name" value="BD-FAE"/>
    <property type="match status" value="1"/>
</dbReference>
<reference evidence="3" key="1">
    <citation type="journal article" date="2021" name="PeerJ">
        <title>Extensive microbial diversity within the chicken gut microbiome revealed by metagenomics and culture.</title>
        <authorList>
            <person name="Gilroy R."/>
            <person name="Ravi A."/>
            <person name="Getino M."/>
            <person name="Pursley I."/>
            <person name="Horton D.L."/>
            <person name="Alikhan N.F."/>
            <person name="Baker D."/>
            <person name="Gharbi K."/>
            <person name="Hall N."/>
            <person name="Watson M."/>
            <person name="Adriaenssens E.M."/>
            <person name="Foster-Nyarko E."/>
            <person name="Jarju S."/>
            <person name="Secka A."/>
            <person name="Antonio M."/>
            <person name="Oren A."/>
            <person name="Chaudhuri R.R."/>
            <person name="La Ragione R."/>
            <person name="Hildebrand F."/>
            <person name="Pallen M.J."/>
        </authorList>
    </citation>
    <scope>NUCLEOTIDE SEQUENCE</scope>
    <source>
        <strain evidence="3">F6-686</strain>
    </source>
</reference>
<accession>A0A9E2KU57</accession>
<evidence type="ECO:0000313" key="4">
    <source>
        <dbReference type="Proteomes" id="UP000823844"/>
    </source>
</evidence>
<evidence type="ECO:0000313" key="3">
    <source>
        <dbReference type="EMBL" id="MBU3829153.1"/>
    </source>
</evidence>
<dbReference type="InterPro" id="IPR050300">
    <property type="entry name" value="GDXG_lipolytic_enzyme"/>
</dbReference>
<name>A0A9E2KU57_9LACO</name>
<organism evidence="3 4">
    <name type="scientific">Candidatus Lactobacillus pullistercoris</name>
    <dbReference type="NCBI Taxonomy" id="2838636"/>
    <lineage>
        <taxon>Bacteria</taxon>
        <taxon>Bacillati</taxon>
        <taxon>Bacillota</taxon>
        <taxon>Bacilli</taxon>
        <taxon>Lactobacillales</taxon>
        <taxon>Lactobacillaceae</taxon>
        <taxon>Lactobacillus</taxon>
    </lineage>
</organism>
<gene>
    <name evidence="3" type="ORF">H9806_08590</name>
</gene>
<dbReference type="EMBL" id="JAHLFT010000110">
    <property type="protein sequence ID" value="MBU3829153.1"/>
    <property type="molecule type" value="Genomic_DNA"/>
</dbReference>
<dbReference type="AlphaFoldDB" id="A0A9E2KU57"/>
<sequence length="265" mass="29956">MAVITKKNIIYDQKKNLATDIYFPNDTDSNTKILIFWHGGGWFRGKKEDVKDLGISFANAGFMTFIPDYSLAPAHVFPEAHEDAKNFVDWLLNSEYTDEDDQKNIVQIGASVGGTMAIYLAGKFGFPTVSWSAPVNFSNWIAKHPNVNASSDAKNELGLTNLSDIHNSFYKYFTTVYAGNEKDSTLEKMDANSYDLTHLNKLMMINSADELTPITSVLNFIKYLAQNNHEVQLLVIKGHGHAMDYGKDYVDESLDFLWQTIKRQK</sequence>
<feature type="domain" description="BD-FAE-like" evidence="2">
    <location>
        <begin position="20"/>
        <end position="122"/>
    </location>
</feature>